<keyword evidence="2" id="KW-1185">Reference proteome</keyword>
<dbReference type="Proteomes" id="UP000313066">
    <property type="component" value="Unassembled WGS sequence"/>
</dbReference>
<proteinExistence type="predicted"/>
<name>A0A5N6C0A3_9ACTN</name>
<dbReference type="EMBL" id="VDMA02000004">
    <property type="protein sequence ID" value="KAB8185863.1"/>
    <property type="molecule type" value="Genomic_DNA"/>
</dbReference>
<comment type="caution">
    <text evidence="1">The sequence shown here is derived from an EMBL/GenBank/DDBJ whole genome shotgun (WGS) entry which is preliminary data.</text>
</comment>
<evidence type="ECO:0000313" key="2">
    <source>
        <dbReference type="Proteomes" id="UP000313066"/>
    </source>
</evidence>
<accession>A0A5N6C0A3</accession>
<gene>
    <name evidence="1" type="ORF">FH610_008790</name>
</gene>
<evidence type="ECO:0000313" key="1">
    <source>
        <dbReference type="EMBL" id="KAB8185863.1"/>
    </source>
</evidence>
<sequence length="70" mass="7459">MDASREGRPLTPGALGAAALASRFFAPLGRRMSAALEDFTPEERRVIGRFLGRGIEAVVAARQETADDDA</sequence>
<organism evidence="1 2">
    <name type="scientific">Microbispora catharanthi</name>
    <dbReference type="NCBI Taxonomy" id="1712871"/>
    <lineage>
        <taxon>Bacteria</taxon>
        <taxon>Bacillati</taxon>
        <taxon>Actinomycetota</taxon>
        <taxon>Actinomycetes</taxon>
        <taxon>Streptosporangiales</taxon>
        <taxon>Streptosporangiaceae</taxon>
        <taxon>Microbispora</taxon>
    </lineage>
</organism>
<reference evidence="1 2" key="1">
    <citation type="submission" date="2019-10" db="EMBL/GenBank/DDBJ databases">
        <title>Nonomuraea sp. nov., isolated from Phyllanthus amarus.</title>
        <authorList>
            <person name="Klykleung N."/>
            <person name="Tanasupawat S."/>
        </authorList>
    </citation>
    <scope>NUCLEOTIDE SEQUENCE [LARGE SCALE GENOMIC DNA]</scope>
    <source>
        <strain evidence="1 2">CR1-09</strain>
    </source>
</reference>
<dbReference type="AlphaFoldDB" id="A0A5N6C0A3"/>
<protein>
    <submittedName>
        <fullName evidence="1">Uncharacterized protein</fullName>
    </submittedName>
</protein>
<dbReference type="RefSeq" id="WP_139573793.1">
    <property type="nucleotide sequence ID" value="NZ_VDMA02000004.1"/>
</dbReference>